<evidence type="ECO:0000256" key="6">
    <source>
        <dbReference type="ARBA" id="ARBA00022840"/>
    </source>
</evidence>
<feature type="binding site" evidence="10">
    <location>
        <position position="271"/>
    </location>
    <ligand>
        <name>K(+)</name>
        <dbReference type="ChEBI" id="CHEBI:29103"/>
    </ligand>
</feature>
<feature type="binding site" evidence="10">
    <location>
        <position position="202"/>
    </location>
    <ligand>
        <name>ATP</name>
        <dbReference type="ChEBI" id="CHEBI:30616"/>
    </ligand>
</feature>
<evidence type="ECO:0000256" key="11">
    <source>
        <dbReference type="NCBIfam" id="TIGR02152"/>
    </source>
</evidence>
<keyword evidence="14" id="KW-1185">Reference proteome</keyword>
<dbReference type="InterPro" id="IPR029056">
    <property type="entry name" value="Ribokinase-like"/>
</dbReference>
<comment type="subunit">
    <text evidence="10">Homodimer.</text>
</comment>
<dbReference type="OrthoDB" id="9775849at2"/>
<evidence type="ECO:0000256" key="8">
    <source>
        <dbReference type="ARBA" id="ARBA00022958"/>
    </source>
</evidence>
<dbReference type="GO" id="GO:0005829">
    <property type="term" value="C:cytosol"/>
    <property type="evidence" value="ECO:0007669"/>
    <property type="project" value="TreeGrafter"/>
</dbReference>
<feature type="binding site" evidence="10">
    <location>
        <position position="269"/>
    </location>
    <ligand>
        <name>K(+)</name>
        <dbReference type="ChEBI" id="CHEBI:29103"/>
    </ligand>
</feature>
<accession>A0A2V1H4T5</accession>
<evidence type="ECO:0000256" key="9">
    <source>
        <dbReference type="ARBA" id="ARBA00023277"/>
    </source>
</evidence>
<sequence length="329" mass="34382">MTKLLVLGSSNIDHVVQVPRFPQPGETLAGSDYQVHFGGKGANQAVAAARALGCVTHYDKNSHDKDGRNKGSVEFITCLGSDPLGLQLKQALISDGISAQGISCSAELPSGVAMIQVNAQGENQIVLAAGANAALDSQHIKQHAGLFESASLLLMQLETPLEGVVQAAAIAKANQIAVALNPAPAAELPTSLYPLLDWITPNQTEVELLSGIAIIDQHSADQASRWFHQQGVTNVMITLGAEGVWISQQSSDQKIAGQKIAGFKVEVVDTVAAGDTFNGAFFIRLLQGDSIEAAARFAHAAAALCVSKAGAQSSIPKLTDVNEFLESAK</sequence>
<feature type="binding site" evidence="10">
    <location>
        <position position="305"/>
    </location>
    <ligand>
        <name>K(+)</name>
        <dbReference type="ChEBI" id="CHEBI:29103"/>
    </ligand>
</feature>
<dbReference type="SUPFAM" id="SSF53613">
    <property type="entry name" value="Ribokinase-like"/>
    <property type="match status" value="1"/>
</dbReference>
<feature type="binding site" evidence="10">
    <location>
        <begin position="238"/>
        <end position="243"/>
    </location>
    <ligand>
        <name>ATP</name>
        <dbReference type="ChEBI" id="CHEBI:30616"/>
    </ligand>
</feature>
<evidence type="ECO:0000313" key="14">
    <source>
        <dbReference type="Proteomes" id="UP000244906"/>
    </source>
</evidence>
<dbReference type="InterPro" id="IPR011877">
    <property type="entry name" value="Ribokinase"/>
</dbReference>
<dbReference type="CDD" id="cd01174">
    <property type="entry name" value="ribokinase"/>
    <property type="match status" value="1"/>
</dbReference>
<reference evidence="13 14" key="1">
    <citation type="submission" date="2018-04" db="EMBL/GenBank/DDBJ databases">
        <title>Thalassorhabdus spongiae gen. nov., sp. nov., isolated from a marine sponge in South-West Iceland.</title>
        <authorList>
            <person name="Knobloch S."/>
            <person name="Daussin A."/>
            <person name="Johannsson R."/>
            <person name="Marteinsson V.T."/>
        </authorList>
    </citation>
    <scope>NUCLEOTIDE SEQUENCE [LARGE SCALE GENOMIC DNA]</scope>
    <source>
        <strain evidence="13 14">Hp12</strain>
    </source>
</reference>
<comment type="similarity">
    <text evidence="10">Belongs to the carbohydrate kinase PfkB family. Ribokinase subfamily.</text>
</comment>
<dbReference type="EC" id="2.7.1.15" evidence="10 11"/>
<keyword evidence="8 10" id="KW-0630">Potassium</keyword>
<dbReference type="Proteomes" id="UP000244906">
    <property type="component" value="Unassembled WGS sequence"/>
</dbReference>
<keyword evidence="2 10" id="KW-0808">Transferase</keyword>
<dbReference type="PRINTS" id="PR00990">
    <property type="entry name" value="RIBOKINASE"/>
</dbReference>
<dbReference type="HAMAP" id="MF_01987">
    <property type="entry name" value="Ribokinase"/>
    <property type="match status" value="1"/>
</dbReference>
<dbReference type="InterPro" id="IPR002139">
    <property type="entry name" value="Ribo/fructo_kinase"/>
</dbReference>
<dbReference type="UniPathway" id="UPA00916">
    <property type="reaction ID" value="UER00889"/>
</dbReference>
<evidence type="ECO:0000256" key="2">
    <source>
        <dbReference type="ARBA" id="ARBA00022679"/>
    </source>
</evidence>
<keyword evidence="6 10" id="KW-0067">ATP-binding</keyword>
<name>A0A2V1H4T5_9GAMM</name>
<dbReference type="PANTHER" id="PTHR10584:SF166">
    <property type="entry name" value="RIBOKINASE"/>
    <property type="match status" value="1"/>
</dbReference>
<dbReference type="PANTHER" id="PTHR10584">
    <property type="entry name" value="SUGAR KINASE"/>
    <property type="match status" value="1"/>
</dbReference>
<dbReference type="RefSeq" id="WP_116685824.1">
    <property type="nucleotide sequence ID" value="NZ_CAWNYD010000001.1"/>
</dbReference>
<evidence type="ECO:0000256" key="4">
    <source>
        <dbReference type="ARBA" id="ARBA00022741"/>
    </source>
</evidence>
<feature type="binding site" evidence="10">
    <location>
        <position position="275"/>
    </location>
    <ligand>
        <name>substrate</name>
    </ligand>
</feature>
<keyword evidence="3 10" id="KW-0479">Metal-binding</keyword>
<dbReference type="AlphaFoldDB" id="A0A2V1H4T5"/>
<comment type="activity regulation">
    <text evidence="10">Activated by a monovalent cation that binds near, but not in, the active site. The most likely occupant of the site in vivo is potassium. Ion binding induces a conformational change that may alter substrate affinity.</text>
</comment>
<feature type="binding site" evidence="10">
    <location>
        <begin position="39"/>
        <end position="43"/>
    </location>
    <ligand>
        <name>substrate</name>
    </ligand>
</feature>
<feature type="binding site" evidence="10">
    <location>
        <position position="308"/>
    </location>
    <ligand>
        <name>K(+)</name>
        <dbReference type="ChEBI" id="CHEBI:29103"/>
    </ligand>
</feature>
<keyword evidence="1 10" id="KW-0963">Cytoplasm</keyword>
<dbReference type="GO" id="GO:0019303">
    <property type="term" value="P:D-ribose catabolic process"/>
    <property type="evidence" value="ECO:0007669"/>
    <property type="project" value="UniProtKB-UniRule"/>
</dbReference>
<dbReference type="NCBIfam" id="NF008353">
    <property type="entry name" value="PRK11142.1"/>
    <property type="match status" value="1"/>
</dbReference>
<dbReference type="InterPro" id="IPR011611">
    <property type="entry name" value="PfkB_dom"/>
</dbReference>
<dbReference type="FunFam" id="3.40.1190.20:FF:000012">
    <property type="entry name" value="Ribokinase"/>
    <property type="match status" value="1"/>
</dbReference>
<dbReference type="NCBIfam" id="TIGR02152">
    <property type="entry name" value="D_ribokin_bact"/>
    <property type="match status" value="1"/>
</dbReference>
<feature type="binding site" evidence="10">
    <location>
        <position position="299"/>
    </location>
    <ligand>
        <name>ATP</name>
        <dbReference type="ChEBI" id="CHEBI:30616"/>
    </ligand>
</feature>
<comment type="pathway">
    <text evidence="10">Carbohydrate metabolism; D-ribose degradation; D-ribose 5-phosphate from beta-D-ribopyranose: step 2/2.</text>
</comment>
<evidence type="ECO:0000313" key="13">
    <source>
        <dbReference type="EMBL" id="PVZ72238.1"/>
    </source>
</evidence>
<dbReference type="Gene3D" id="3.40.1190.20">
    <property type="match status" value="1"/>
</dbReference>
<keyword evidence="7 10" id="KW-0460">Magnesium</keyword>
<evidence type="ECO:0000256" key="3">
    <source>
        <dbReference type="ARBA" id="ARBA00022723"/>
    </source>
</evidence>
<comment type="caution">
    <text evidence="10">Lacks conserved residue(s) required for the propagation of feature annotation.</text>
</comment>
<feature type="binding site" evidence="10">
    <location>
        <begin position="11"/>
        <end position="13"/>
    </location>
    <ligand>
        <name>substrate</name>
    </ligand>
</feature>
<feature type="domain" description="Carbohydrate kinase PfkB" evidence="12">
    <location>
        <begin position="1"/>
        <end position="317"/>
    </location>
</feature>
<proteinExistence type="inferred from homology"/>
<dbReference type="GO" id="GO:0004747">
    <property type="term" value="F:ribokinase activity"/>
    <property type="evidence" value="ECO:0007669"/>
    <property type="project" value="UniProtKB-UniRule"/>
</dbReference>
<comment type="function">
    <text evidence="10">Catalyzes the phosphorylation of ribose at O-5 in a reaction requiring ATP and magnesium. The resulting D-ribose-5-phosphate can then be used either for sythesis of nucleotides, histidine, and tryptophan, or as a component of the pentose phosphate pathway.</text>
</comment>
<feature type="active site" description="Proton acceptor" evidence="10">
    <location>
        <position position="275"/>
    </location>
</feature>
<keyword evidence="4 10" id="KW-0547">Nucleotide-binding</keyword>
<evidence type="ECO:0000259" key="12">
    <source>
        <dbReference type="Pfam" id="PF00294"/>
    </source>
</evidence>
<dbReference type="Pfam" id="PF00294">
    <property type="entry name" value="PfkB"/>
    <property type="match status" value="1"/>
</dbReference>
<keyword evidence="5 10" id="KW-0418">Kinase</keyword>
<evidence type="ECO:0000256" key="10">
    <source>
        <dbReference type="HAMAP-Rule" id="MF_01987"/>
    </source>
</evidence>
<comment type="catalytic activity">
    <reaction evidence="10">
        <text>D-ribose + ATP = D-ribose 5-phosphate + ADP + H(+)</text>
        <dbReference type="Rhea" id="RHEA:13697"/>
        <dbReference type="ChEBI" id="CHEBI:15378"/>
        <dbReference type="ChEBI" id="CHEBI:30616"/>
        <dbReference type="ChEBI" id="CHEBI:47013"/>
        <dbReference type="ChEBI" id="CHEBI:78346"/>
        <dbReference type="ChEBI" id="CHEBI:456216"/>
        <dbReference type="EC" id="2.7.1.15"/>
    </reaction>
</comment>
<comment type="caution">
    <text evidence="13">The sequence shown here is derived from an EMBL/GenBank/DDBJ whole genome shotgun (WGS) entry which is preliminary data.</text>
</comment>
<dbReference type="GO" id="GO:0046872">
    <property type="term" value="F:metal ion binding"/>
    <property type="evidence" value="ECO:0007669"/>
    <property type="project" value="UniProtKB-KW"/>
</dbReference>
<protein>
    <recommendedName>
        <fullName evidence="10 11">Ribokinase</fullName>
        <shortName evidence="10">RK</shortName>
        <ecNumber evidence="10 11">2.7.1.15</ecNumber>
    </recommendedName>
</protein>
<comment type="subcellular location">
    <subcellularLocation>
        <location evidence="10">Cytoplasm</location>
    </subcellularLocation>
</comment>
<dbReference type="GO" id="GO:0005524">
    <property type="term" value="F:ATP binding"/>
    <property type="evidence" value="ECO:0007669"/>
    <property type="project" value="UniProtKB-UniRule"/>
</dbReference>
<feature type="binding site" evidence="10">
    <location>
        <position position="310"/>
    </location>
    <ligand>
        <name>K(+)</name>
        <dbReference type="ChEBI" id="CHEBI:29103"/>
    </ligand>
</feature>
<feature type="binding site" evidence="10">
    <location>
        <position position="158"/>
    </location>
    <ligand>
        <name>substrate</name>
    </ligand>
</feature>
<feature type="binding site" evidence="10">
    <location>
        <begin position="274"/>
        <end position="275"/>
    </location>
    <ligand>
        <name>ATP</name>
        <dbReference type="ChEBI" id="CHEBI:30616"/>
    </ligand>
</feature>
<feature type="binding site" evidence="10">
    <location>
        <position position="314"/>
    </location>
    <ligand>
        <name>K(+)</name>
        <dbReference type="ChEBI" id="CHEBI:29103"/>
    </ligand>
</feature>
<comment type="cofactor">
    <cofactor evidence="10">
        <name>Mg(2+)</name>
        <dbReference type="ChEBI" id="CHEBI:18420"/>
    </cofactor>
    <text evidence="10">Requires a divalent cation, most likely magnesium in vivo, as an electrophilic catalyst to aid phosphoryl group transfer. It is the chelate of the metal and the nucleotide that is the actual substrate.</text>
</comment>
<evidence type="ECO:0000256" key="5">
    <source>
        <dbReference type="ARBA" id="ARBA00022777"/>
    </source>
</evidence>
<evidence type="ECO:0000256" key="1">
    <source>
        <dbReference type="ARBA" id="ARBA00022490"/>
    </source>
</evidence>
<gene>
    <name evidence="10" type="primary">rbsK</name>
    <name evidence="13" type="ORF">DC094_04285</name>
</gene>
<keyword evidence="9 10" id="KW-0119">Carbohydrate metabolism</keyword>
<evidence type="ECO:0000256" key="7">
    <source>
        <dbReference type="ARBA" id="ARBA00022842"/>
    </source>
</evidence>
<dbReference type="EMBL" id="QDDL01000001">
    <property type="protein sequence ID" value="PVZ72238.1"/>
    <property type="molecule type" value="Genomic_DNA"/>
</dbReference>
<organism evidence="13 14">
    <name type="scientific">Pelagibaculum spongiae</name>
    <dbReference type="NCBI Taxonomy" id="2080658"/>
    <lineage>
        <taxon>Bacteria</taxon>
        <taxon>Pseudomonadati</taxon>
        <taxon>Pseudomonadota</taxon>
        <taxon>Gammaproteobacteria</taxon>
        <taxon>Oceanospirillales</taxon>
        <taxon>Pelagibaculum</taxon>
    </lineage>
</organism>